<feature type="region of interest" description="Disordered" evidence="4">
    <location>
        <begin position="356"/>
        <end position="375"/>
    </location>
</feature>
<dbReference type="GO" id="GO:0003677">
    <property type="term" value="F:DNA binding"/>
    <property type="evidence" value="ECO:0007669"/>
    <property type="project" value="InterPro"/>
</dbReference>
<dbReference type="PANTHER" id="PTHR31499">
    <property type="entry name" value="MYB FAMILY TRANSCRIPTION FACTOR PHL11"/>
    <property type="match status" value="1"/>
</dbReference>
<dbReference type="InterPro" id="IPR025756">
    <property type="entry name" value="Myb_CC_LHEQLE"/>
</dbReference>
<evidence type="ECO:0000256" key="1">
    <source>
        <dbReference type="ARBA" id="ARBA00023015"/>
    </source>
</evidence>
<feature type="region of interest" description="Disordered" evidence="4">
    <location>
        <begin position="710"/>
        <end position="741"/>
    </location>
</feature>
<feature type="compositionally biased region" description="Low complexity" evidence="4">
    <location>
        <begin position="638"/>
        <end position="655"/>
    </location>
</feature>
<dbReference type="InterPro" id="IPR009057">
    <property type="entry name" value="Homeodomain-like_sf"/>
</dbReference>
<accession>A0A835WT06</accession>
<dbReference type="PROSITE" id="PS51294">
    <property type="entry name" value="HTH_MYB"/>
    <property type="match status" value="1"/>
</dbReference>
<feature type="compositionally biased region" description="Low complexity" evidence="4">
    <location>
        <begin position="710"/>
        <end position="721"/>
    </location>
</feature>
<dbReference type="EMBL" id="JAEHOD010000005">
    <property type="protein sequence ID" value="KAG2452748.1"/>
    <property type="molecule type" value="Genomic_DNA"/>
</dbReference>
<feature type="compositionally biased region" description="Polar residues" evidence="4">
    <location>
        <begin position="606"/>
        <end position="621"/>
    </location>
</feature>
<feature type="compositionally biased region" description="Low complexity" evidence="4">
    <location>
        <begin position="290"/>
        <end position="306"/>
    </location>
</feature>
<evidence type="ECO:0000256" key="3">
    <source>
        <dbReference type="ARBA" id="ARBA00023242"/>
    </source>
</evidence>
<evidence type="ECO:0000313" key="7">
    <source>
        <dbReference type="Proteomes" id="UP000613740"/>
    </source>
</evidence>
<name>A0A835WT06_9CHLO</name>
<organism evidence="6 7">
    <name type="scientific">Chlamydomonas schloesseri</name>
    <dbReference type="NCBI Taxonomy" id="2026947"/>
    <lineage>
        <taxon>Eukaryota</taxon>
        <taxon>Viridiplantae</taxon>
        <taxon>Chlorophyta</taxon>
        <taxon>core chlorophytes</taxon>
        <taxon>Chlorophyceae</taxon>
        <taxon>CS clade</taxon>
        <taxon>Chlamydomonadales</taxon>
        <taxon>Chlamydomonadaceae</taxon>
        <taxon>Chlamydomonas</taxon>
    </lineage>
</organism>
<keyword evidence="3" id="KW-0539">Nucleus</keyword>
<reference evidence="6" key="1">
    <citation type="journal article" date="2020" name="bioRxiv">
        <title>Comparative genomics of Chlamydomonas.</title>
        <authorList>
            <person name="Craig R.J."/>
            <person name="Hasan A.R."/>
            <person name="Ness R.W."/>
            <person name="Keightley P.D."/>
        </authorList>
    </citation>
    <scope>NUCLEOTIDE SEQUENCE</scope>
    <source>
        <strain evidence="6">CCAP 11/173</strain>
    </source>
</reference>
<feature type="region of interest" description="Disordered" evidence="4">
    <location>
        <begin position="509"/>
        <end position="669"/>
    </location>
</feature>
<dbReference type="GO" id="GO:0003700">
    <property type="term" value="F:DNA-binding transcription factor activity"/>
    <property type="evidence" value="ECO:0007669"/>
    <property type="project" value="InterPro"/>
</dbReference>
<evidence type="ECO:0000313" key="6">
    <source>
        <dbReference type="EMBL" id="KAG2452748.1"/>
    </source>
</evidence>
<dbReference type="SUPFAM" id="SSF46689">
    <property type="entry name" value="Homeodomain-like"/>
    <property type="match status" value="1"/>
</dbReference>
<gene>
    <name evidence="6" type="ORF">HYH02_002978</name>
</gene>
<keyword evidence="7" id="KW-1185">Reference proteome</keyword>
<feature type="region of interest" description="Disordered" evidence="4">
    <location>
        <begin position="484"/>
        <end position="503"/>
    </location>
</feature>
<dbReference type="Proteomes" id="UP000613740">
    <property type="component" value="Unassembled WGS sequence"/>
</dbReference>
<dbReference type="InterPro" id="IPR017930">
    <property type="entry name" value="Myb_dom"/>
</dbReference>
<protein>
    <recommendedName>
        <fullName evidence="5">HTH myb-type domain-containing protein</fullName>
    </recommendedName>
</protein>
<proteinExistence type="predicted"/>
<dbReference type="Pfam" id="PF00249">
    <property type="entry name" value="Myb_DNA-binding"/>
    <property type="match status" value="1"/>
</dbReference>
<feature type="compositionally biased region" description="Low complexity" evidence="4">
    <location>
        <begin position="455"/>
        <end position="477"/>
    </location>
</feature>
<evidence type="ECO:0000259" key="5">
    <source>
        <dbReference type="PROSITE" id="PS51294"/>
    </source>
</evidence>
<keyword evidence="2" id="KW-0804">Transcription</keyword>
<keyword evidence="1" id="KW-0805">Transcription regulation</keyword>
<sequence>MDKAERAAGCTNAASEDDWLLEFWPEPATDFPAPGAAMQPAHQDATQLPETIPQQQGLALGAYGLTQQPADFMQSGIPGFDAFSTGKAPGLAGLPSLLPDPQRASTDGASALMTAAQQPSEYMLPPAMGSVPHLLAPSVGTVLPGTGHTGFPDLSMGGMPGGLAGLGGPGMMHGQFFMQPQRAATGPAKSRLRWTPELHNRFVTAVNQLGGPDKATPKGILKLMGVDGLTIYHIKSHLQKYRLNIRLPGESGLAGDSADGSDGERSDGEGGGGGGAMGRRASSLERADTASGMAGPGAVAPGRAGSTPGGQLLSPGVGATAGAMAAAAEPSMSRGAVLGASGAAAAAAPAAAGAAAGGVKRPAGGPSLSSGSTASAARRNLEEALLFQMELQKKLHEQLETQRQLQLSLEAHGRYIASLMEQEGLTSRLPELSGGAPAAPPAAPGGMLAPPPQPQQQQQQQQLLQPQGSLPAGGTTAGLDAAAATGCGGGEGPQVQQQQQQQHHVRHCETCGAGGAPSGGSSMQQLQAAEQQRNELAAAGRLGSMPAAASSSPHAGHAPLQPPGAHLHVPTPGMHQQQQQHIQPQDSYAGAAAAAAAQASPAALPQSHSHTLPGDMSSSGVMEQPGPGLVKAEPGLSPQQQQQQPQMQQDADQGLLGDGGAGAAGVSGSDGGGLGDFDFGDFGDLDGSAQGGLLGPGDLIGIAELEAAAAHDQQQQLQQLHQQEEQEQLDADRVKRQRLEQ</sequence>
<dbReference type="FunFam" id="1.10.10.60:FF:000002">
    <property type="entry name" value="Myb family transcription factor"/>
    <property type="match status" value="1"/>
</dbReference>
<dbReference type="PANTHER" id="PTHR31499:SF79">
    <property type="entry name" value="HTH MYB-TYPE DOMAIN-CONTAINING PROTEIN"/>
    <property type="match status" value="1"/>
</dbReference>
<comment type="caution">
    <text evidence="6">The sequence shown here is derived from an EMBL/GenBank/DDBJ whole genome shotgun (WGS) entry which is preliminary data.</text>
</comment>
<feature type="region of interest" description="Disordered" evidence="4">
    <location>
        <begin position="253"/>
        <end position="313"/>
    </location>
</feature>
<feature type="compositionally biased region" description="Low complexity" evidence="4">
    <location>
        <begin position="575"/>
        <end position="603"/>
    </location>
</feature>
<dbReference type="OrthoDB" id="551907at2759"/>
<feature type="compositionally biased region" description="Low complexity" evidence="4">
    <location>
        <begin position="543"/>
        <end position="559"/>
    </location>
</feature>
<dbReference type="Gene3D" id="1.10.10.60">
    <property type="entry name" value="Homeodomain-like"/>
    <property type="match status" value="1"/>
</dbReference>
<dbReference type="InterPro" id="IPR006447">
    <property type="entry name" value="Myb_dom_plants"/>
</dbReference>
<feature type="domain" description="HTH myb-type" evidence="5">
    <location>
        <begin position="186"/>
        <end position="246"/>
    </location>
</feature>
<dbReference type="InterPro" id="IPR046955">
    <property type="entry name" value="PHR1-like"/>
</dbReference>
<dbReference type="InterPro" id="IPR001005">
    <property type="entry name" value="SANT/Myb"/>
</dbReference>
<dbReference type="NCBIfam" id="TIGR01557">
    <property type="entry name" value="myb_SHAQKYF"/>
    <property type="match status" value="1"/>
</dbReference>
<feature type="compositionally biased region" description="Pro residues" evidence="4">
    <location>
        <begin position="438"/>
        <end position="454"/>
    </location>
</feature>
<evidence type="ECO:0000256" key="2">
    <source>
        <dbReference type="ARBA" id="ARBA00023163"/>
    </source>
</evidence>
<dbReference type="Pfam" id="PF14379">
    <property type="entry name" value="Myb_CC_LHEQLE"/>
    <property type="match status" value="1"/>
</dbReference>
<feature type="compositionally biased region" description="Low complexity" evidence="4">
    <location>
        <begin position="356"/>
        <end position="365"/>
    </location>
</feature>
<evidence type="ECO:0000256" key="4">
    <source>
        <dbReference type="SAM" id="MobiDB-lite"/>
    </source>
</evidence>
<feature type="region of interest" description="Disordered" evidence="4">
    <location>
        <begin position="429"/>
        <end position="477"/>
    </location>
</feature>
<feature type="compositionally biased region" description="Basic and acidic residues" evidence="4">
    <location>
        <begin position="730"/>
        <end position="741"/>
    </location>
</feature>
<feature type="compositionally biased region" description="Gly residues" evidence="4">
    <location>
        <begin position="656"/>
        <end position="669"/>
    </location>
</feature>
<dbReference type="AlphaFoldDB" id="A0A835WT06"/>